<proteinExistence type="predicted"/>
<protein>
    <submittedName>
        <fullName evidence="1">Transposase</fullName>
    </submittedName>
</protein>
<evidence type="ECO:0000313" key="1">
    <source>
        <dbReference type="EMBL" id="AHA69064.1"/>
    </source>
</evidence>
<name>A0A0A7A4R4_SHIDY</name>
<dbReference type="AlphaFoldDB" id="A0A0A7A4R4"/>
<sequence length="103" mass="11326">MAVTAAKSVMAFRVLTMAVDLCRLTTRTMNVNAGHERTSKARIIHQIQLIRGITQLRYHCQLTSPFGSYEAASSGECSRIYSISTSASINPVFMYPGLLSIRG</sequence>
<dbReference type="HOGENOM" id="CLU_162059_0_0_6"/>
<gene>
    <name evidence="1" type="ORF">Asd1617_06237</name>
</gene>
<accession>A0A0A7A4R4</accession>
<reference evidence="1 2" key="1">
    <citation type="submission" date="2013-09" db="EMBL/GenBank/DDBJ databases">
        <title>Comparative genomics of Sd1617 to representative strains in evaluating its pathogenesis.</title>
        <authorList>
            <person name="Aksomboon Vongsawan A."/>
            <person name="Kapatral V."/>
            <person name="Vaisvil B."/>
            <person name="Serichantalergs O."/>
            <person name="Hale T.L."/>
            <person name="Mason C.J."/>
        </authorList>
    </citation>
    <scope>NUCLEOTIDE SEQUENCE [LARGE SCALE GENOMIC DNA]</scope>
    <source>
        <strain evidence="1 2">1617</strain>
        <plasmid evidence="1 2">pSLG231</plasmid>
    </source>
</reference>
<organism evidence="1 2">
    <name type="scientific">Shigella dysenteriae 1617</name>
    <dbReference type="NCBI Taxonomy" id="754093"/>
    <lineage>
        <taxon>Bacteria</taxon>
        <taxon>Pseudomonadati</taxon>
        <taxon>Pseudomonadota</taxon>
        <taxon>Gammaproteobacteria</taxon>
        <taxon>Enterobacterales</taxon>
        <taxon>Enterobacteriaceae</taxon>
        <taxon>Shigella</taxon>
    </lineage>
</organism>
<keyword evidence="1" id="KW-0614">Plasmid</keyword>
<dbReference type="EMBL" id="CP006737">
    <property type="protein sequence ID" value="AHA69064.1"/>
    <property type="molecule type" value="Genomic_DNA"/>
</dbReference>
<geneLocation type="plasmid" evidence="1 2">
    <name>pSLG231</name>
</geneLocation>
<dbReference type="Proteomes" id="UP000031647">
    <property type="component" value="Plasmid pSLG231"/>
</dbReference>
<dbReference type="KEGG" id="sdz:Asd1617_06237"/>
<evidence type="ECO:0000313" key="2">
    <source>
        <dbReference type="Proteomes" id="UP000031647"/>
    </source>
</evidence>